<comment type="caution">
    <text evidence="1">The sequence shown here is derived from an EMBL/GenBank/DDBJ whole genome shotgun (WGS) entry which is preliminary data.</text>
</comment>
<dbReference type="Proteomes" id="UP000564644">
    <property type="component" value="Unassembled WGS sequence"/>
</dbReference>
<name>A0A7X0SKY3_9BACL</name>
<protein>
    <submittedName>
        <fullName evidence="1">3-isopropylmalate dehydratase</fullName>
    </submittedName>
</protein>
<proteinExistence type="predicted"/>
<dbReference type="RefSeq" id="WP_185129725.1">
    <property type="nucleotide sequence ID" value="NZ_JACJVO010000016.1"/>
</dbReference>
<sequence>MEIVKLNGTLAFQVRGGYIKPTGYALKMADGSFVGFAQDAGPYIPIGGRKALQAIVDAGGFTSFDGMVRWSAR</sequence>
<keyword evidence="2" id="KW-1185">Reference proteome</keyword>
<organism evidence="1 2">
    <name type="scientific">Cohnella zeiphila</name>
    <dbReference type="NCBI Taxonomy" id="2761120"/>
    <lineage>
        <taxon>Bacteria</taxon>
        <taxon>Bacillati</taxon>
        <taxon>Bacillota</taxon>
        <taxon>Bacilli</taxon>
        <taxon>Bacillales</taxon>
        <taxon>Paenibacillaceae</taxon>
        <taxon>Cohnella</taxon>
    </lineage>
</organism>
<gene>
    <name evidence="1" type="ORF">H7C18_13330</name>
</gene>
<evidence type="ECO:0000313" key="1">
    <source>
        <dbReference type="EMBL" id="MBB6731897.1"/>
    </source>
</evidence>
<accession>A0A7X0SKY3</accession>
<evidence type="ECO:0000313" key="2">
    <source>
        <dbReference type="Proteomes" id="UP000564644"/>
    </source>
</evidence>
<reference evidence="1 2" key="1">
    <citation type="submission" date="2020-08" db="EMBL/GenBank/DDBJ databases">
        <title>Cohnella phylogeny.</title>
        <authorList>
            <person name="Dunlap C."/>
        </authorList>
    </citation>
    <scope>NUCLEOTIDE SEQUENCE [LARGE SCALE GENOMIC DNA]</scope>
    <source>
        <strain evidence="1 2">CBP 2801</strain>
    </source>
</reference>
<dbReference type="EMBL" id="JACJVO010000016">
    <property type="protein sequence ID" value="MBB6731897.1"/>
    <property type="molecule type" value="Genomic_DNA"/>
</dbReference>
<dbReference type="AlphaFoldDB" id="A0A7X0SKY3"/>